<reference evidence="2 3" key="1">
    <citation type="submission" date="2018-06" db="EMBL/GenBank/DDBJ databases">
        <title>Genomic Encyclopedia of Archaeal and Bacterial Type Strains, Phase II (KMG-II): from individual species to whole genera.</title>
        <authorList>
            <person name="Goeker M."/>
        </authorList>
    </citation>
    <scope>NUCLEOTIDE SEQUENCE [LARGE SCALE GENOMIC DNA]</scope>
    <source>
        <strain evidence="2 3">DSM 6779</strain>
    </source>
</reference>
<dbReference type="AlphaFoldDB" id="A0A2W7MR92"/>
<name>A0A2W7MR92_9BACT</name>
<proteinExistence type="predicted"/>
<dbReference type="EMBL" id="QKZK01000062">
    <property type="protein sequence ID" value="PZX10093.1"/>
    <property type="molecule type" value="Genomic_DNA"/>
</dbReference>
<dbReference type="InterPro" id="IPR011979">
    <property type="entry name" value="Antitox_Xre"/>
</dbReference>
<dbReference type="Proteomes" id="UP000249239">
    <property type="component" value="Unassembled WGS sequence"/>
</dbReference>
<gene>
    <name evidence="2" type="ORF">LX69_03466</name>
</gene>
<keyword evidence="3" id="KW-1185">Reference proteome</keyword>
<accession>A0A2W7MR92</accession>
<protein>
    <submittedName>
        <fullName evidence="2">Putative toxin-antitoxin system antitoxin component (TIGR02293 family)</fullName>
    </submittedName>
</protein>
<evidence type="ECO:0000313" key="3">
    <source>
        <dbReference type="Proteomes" id="UP000249239"/>
    </source>
</evidence>
<feature type="domain" description="Antitoxin Xre/MbcA/ParS-like toxin-binding" evidence="1">
    <location>
        <begin position="85"/>
        <end position="133"/>
    </location>
</feature>
<dbReference type="OrthoDB" id="5770459at2"/>
<dbReference type="NCBIfam" id="TIGR02293">
    <property type="entry name" value="TAS_TIGR02293"/>
    <property type="match status" value="1"/>
</dbReference>
<evidence type="ECO:0000259" key="1">
    <source>
        <dbReference type="Pfam" id="PF09722"/>
    </source>
</evidence>
<organism evidence="2 3">
    <name type="scientific">Breznakibacter xylanolyticus</name>
    <dbReference type="NCBI Taxonomy" id="990"/>
    <lineage>
        <taxon>Bacteria</taxon>
        <taxon>Pseudomonadati</taxon>
        <taxon>Bacteroidota</taxon>
        <taxon>Bacteroidia</taxon>
        <taxon>Marinilabiliales</taxon>
        <taxon>Marinilabiliaceae</taxon>
        <taxon>Breznakibacter</taxon>
    </lineage>
</organism>
<comment type="caution">
    <text evidence="2">The sequence shown here is derived from an EMBL/GenBank/DDBJ whole genome shotgun (WGS) entry which is preliminary data.</text>
</comment>
<evidence type="ECO:0000313" key="2">
    <source>
        <dbReference type="EMBL" id="PZX10093.1"/>
    </source>
</evidence>
<dbReference type="Pfam" id="PF09722">
    <property type="entry name" value="Xre_MbcA_ParS_C"/>
    <property type="match status" value="1"/>
</dbReference>
<sequence>MIATLGGNVTWNNMKEKVAFIRHGLPDESIEAIGQKANLPVRQLLEYMGVAQTTYNKKKREHERMDSRNSELVLVLSEVLDFGIEVFSQEQEKFQRWLKKSNVSLGGVSPESLFDSITGIDEVRNALYRLEYGNMA</sequence>
<dbReference type="InterPro" id="IPR024467">
    <property type="entry name" value="Xre/MbcA/ParS-like_toxin-bd"/>
</dbReference>